<feature type="domain" description="ABC transmembrane type-1" evidence="9">
    <location>
        <begin position="23"/>
        <end position="215"/>
    </location>
</feature>
<feature type="transmembrane region" description="Helical" evidence="8">
    <location>
        <begin position="92"/>
        <end position="111"/>
    </location>
</feature>
<dbReference type="Gene3D" id="1.10.3720.10">
    <property type="entry name" value="MetI-like"/>
    <property type="match status" value="1"/>
</dbReference>
<dbReference type="SUPFAM" id="SSF161098">
    <property type="entry name" value="MetI-like"/>
    <property type="match status" value="1"/>
</dbReference>
<dbReference type="GO" id="GO:0043190">
    <property type="term" value="C:ATP-binding cassette (ABC) transporter complex"/>
    <property type="evidence" value="ECO:0007669"/>
    <property type="project" value="InterPro"/>
</dbReference>
<feature type="transmembrane region" description="Helical" evidence="8">
    <location>
        <begin position="59"/>
        <end position="80"/>
    </location>
</feature>
<dbReference type="CDD" id="cd06261">
    <property type="entry name" value="TM_PBP2"/>
    <property type="match status" value="1"/>
</dbReference>
<keyword evidence="5" id="KW-0029">Amino-acid transport</keyword>
<evidence type="ECO:0000313" key="11">
    <source>
        <dbReference type="Proteomes" id="UP000198304"/>
    </source>
</evidence>
<evidence type="ECO:0000256" key="4">
    <source>
        <dbReference type="ARBA" id="ARBA00022692"/>
    </source>
</evidence>
<keyword evidence="3" id="KW-1003">Cell membrane</keyword>
<evidence type="ECO:0000256" key="1">
    <source>
        <dbReference type="ARBA" id="ARBA00004651"/>
    </source>
</evidence>
<evidence type="ECO:0000256" key="7">
    <source>
        <dbReference type="ARBA" id="ARBA00023136"/>
    </source>
</evidence>
<evidence type="ECO:0000256" key="3">
    <source>
        <dbReference type="ARBA" id="ARBA00022475"/>
    </source>
</evidence>
<dbReference type="InterPro" id="IPR010065">
    <property type="entry name" value="AA_ABC_transptr_permease_3TM"/>
</dbReference>
<evidence type="ECO:0000256" key="8">
    <source>
        <dbReference type="RuleBase" id="RU363032"/>
    </source>
</evidence>
<feature type="transmembrane region" description="Helical" evidence="8">
    <location>
        <begin position="20"/>
        <end position="47"/>
    </location>
</feature>
<keyword evidence="2 8" id="KW-0813">Transport</keyword>
<dbReference type="NCBIfam" id="TIGR01726">
    <property type="entry name" value="HEQRo_perm_3TM"/>
    <property type="match status" value="1"/>
</dbReference>
<protein>
    <submittedName>
        <fullName evidence="10">Amino acid ABC transporter membrane protein, PAAT family</fullName>
    </submittedName>
</protein>
<dbReference type="GO" id="GO:0015184">
    <property type="term" value="F:L-cystine transmembrane transporter activity"/>
    <property type="evidence" value="ECO:0007669"/>
    <property type="project" value="TreeGrafter"/>
</dbReference>
<comment type="similarity">
    <text evidence="8">Belongs to the binding-protein-dependent transport system permease family.</text>
</comment>
<organism evidence="10 11">
    <name type="scientific">Anaerovirgula multivorans</name>
    <dbReference type="NCBI Taxonomy" id="312168"/>
    <lineage>
        <taxon>Bacteria</taxon>
        <taxon>Bacillati</taxon>
        <taxon>Bacillota</taxon>
        <taxon>Clostridia</taxon>
        <taxon>Peptostreptococcales</taxon>
        <taxon>Natronincolaceae</taxon>
        <taxon>Anaerovirgula</taxon>
    </lineage>
</organism>
<keyword evidence="6 8" id="KW-1133">Transmembrane helix</keyword>
<reference evidence="10 11" key="1">
    <citation type="submission" date="2017-06" db="EMBL/GenBank/DDBJ databases">
        <authorList>
            <person name="Kim H.J."/>
            <person name="Triplett B.A."/>
        </authorList>
    </citation>
    <scope>NUCLEOTIDE SEQUENCE [LARGE SCALE GENOMIC DNA]</scope>
    <source>
        <strain evidence="10 11">SCA</strain>
    </source>
</reference>
<feature type="transmembrane region" description="Helical" evidence="8">
    <location>
        <begin position="193"/>
        <end position="215"/>
    </location>
</feature>
<name>A0A239API8_9FIRM</name>
<evidence type="ECO:0000256" key="2">
    <source>
        <dbReference type="ARBA" id="ARBA00022448"/>
    </source>
</evidence>
<evidence type="ECO:0000259" key="9">
    <source>
        <dbReference type="PROSITE" id="PS50928"/>
    </source>
</evidence>
<sequence>MLTNANFQHEYMFKAFPIILQSLLISLNIMAVALFFGLIIGLTVAFIRIYKVRGFYSLTSLYLSLIRGTPLLVQLFILYFGIPQLFPQTIDFLTPYVAACIGFSINVGAYMSETIRAAILSVDKGQKEAALSVGMTQFQAMKNIVLPQAAIVAIPSLGNTMISLLKETSLVFTIGVVDMMGRAKMLAASNYRWLESLIAVALIYWVLTIIISYLLTTLERKLNKAYSL</sequence>
<dbReference type="PANTHER" id="PTHR30614">
    <property type="entry name" value="MEMBRANE COMPONENT OF AMINO ACID ABC TRANSPORTER"/>
    <property type="match status" value="1"/>
</dbReference>
<keyword evidence="11" id="KW-1185">Reference proteome</keyword>
<dbReference type="PANTHER" id="PTHR30614:SF0">
    <property type="entry name" value="L-CYSTINE TRANSPORT SYSTEM PERMEASE PROTEIN TCYL"/>
    <property type="match status" value="1"/>
</dbReference>
<comment type="subcellular location">
    <subcellularLocation>
        <location evidence="1 8">Cell membrane</location>
        <topology evidence="1 8">Multi-pass membrane protein</topology>
    </subcellularLocation>
</comment>
<dbReference type="OrthoDB" id="9787841at2"/>
<proteinExistence type="inferred from homology"/>
<evidence type="ECO:0000313" key="10">
    <source>
        <dbReference type="EMBL" id="SNR97459.1"/>
    </source>
</evidence>
<dbReference type="RefSeq" id="WP_089281364.1">
    <property type="nucleotide sequence ID" value="NZ_FZOJ01000002.1"/>
</dbReference>
<accession>A0A239API8</accession>
<dbReference type="InterPro" id="IPR000515">
    <property type="entry name" value="MetI-like"/>
</dbReference>
<dbReference type="Proteomes" id="UP000198304">
    <property type="component" value="Unassembled WGS sequence"/>
</dbReference>
<gene>
    <name evidence="10" type="ORF">SAMN05446037_1002176</name>
</gene>
<dbReference type="Pfam" id="PF00528">
    <property type="entry name" value="BPD_transp_1"/>
    <property type="match status" value="1"/>
</dbReference>
<dbReference type="FunFam" id="1.10.3720.10:FF:000006">
    <property type="entry name" value="Glutamate/aspartate ABC transporter, permease protein GltK"/>
    <property type="match status" value="1"/>
</dbReference>
<keyword evidence="7 8" id="KW-0472">Membrane</keyword>
<dbReference type="AlphaFoldDB" id="A0A239API8"/>
<feature type="transmembrane region" description="Helical" evidence="8">
    <location>
        <begin position="144"/>
        <end position="165"/>
    </location>
</feature>
<dbReference type="EMBL" id="FZOJ01000002">
    <property type="protein sequence ID" value="SNR97459.1"/>
    <property type="molecule type" value="Genomic_DNA"/>
</dbReference>
<evidence type="ECO:0000256" key="6">
    <source>
        <dbReference type="ARBA" id="ARBA00022989"/>
    </source>
</evidence>
<dbReference type="InterPro" id="IPR043429">
    <property type="entry name" value="ArtM/GltK/GlnP/TcyL/YhdX-like"/>
</dbReference>
<dbReference type="PROSITE" id="PS50928">
    <property type="entry name" value="ABC_TM1"/>
    <property type="match status" value="1"/>
</dbReference>
<dbReference type="InterPro" id="IPR035906">
    <property type="entry name" value="MetI-like_sf"/>
</dbReference>
<evidence type="ECO:0000256" key="5">
    <source>
        <dbReference type="ARBA" id="ARBA00022970"/>
    </source>
</evidence>
<keyword evidence="4 8" id="KW-0812">Transmembrane</keyword>